<protein>
    <submittedName>
        <fullName evidence="4">Resolvase</fullName>
    </submittedName>
</protein>
<dbReference type="InterPro" id="IPR036162">
    <property type="entry name" value="Resolvase-like_N_sf"/>
</dbReference>
<dbReference type="CDD" id="cd00338">
    <property type="entry name" value="Ser_Recombinase"/>
    <property type="match status" value="1"/>
</dbReference>
<evidence type="ECO:0000256" key="2">
    <source>
        <dbReference type="ARBA" id="ARBA00023172"/>
    </source>
</evidence>
<dbReference type="GO" id="GO:0000150">
    <property type="term" value="F:DNA strand exchange activity"/>
    <property type="evidence" value="ECO:0007669"/>
    <property type="project" value="InterPro"/>
</dbReference>
<evidence type="ECO:0000313" key="4">
    <source>
        <dbReference type="EMBL" id="AOQ27175.1"/>
    </source>
</evidence>
<dbReference type="InterPro" id="IPR050639">
    <property type="entry name" value="SSR_resolvase"/>
</dbReference>
<feature type="domain" description="Resolvase/invertase-type recombinase catalytic" evidence="3">
    <location>
        <begin position="4"/>
        <end position="143"/>
    </location>
</feature>
<dbReference type="EMBL" id="KX552041">
    <property type="protein sequence ID" value="AOQ27175.1"/>
    <property type="molecule type" value="Genomic_DNA"/>
</dbReference>
<accession>A0A1D7XF59</accession>
<name>A0A1D7XF59_9CAUD</name>
<gene>
    <name evidence="4" type="ORF">ESCO13_00051</name>
</gene>
<dbReference type="PANTHER" id="PTHR30461">
    <property type="entry name" value="DNA-INVERTASE FROM LAMBDOID PROPHAGE"/>
    <property type="match status" value="1"/>
</dbReference>
<dbReference type="InterPro" id="IPR006119">
    <property type="entry name" value="Resolv_N"/>
</dbReference>
<evidence type="ECO:0000259" key="3">
    <source>
        <dbReference type="SMART" id="SM00857"/>
    </source>
</evidence>
<sequence length="223" mass="24870">MKKFVVYSRLSKQKKGEAQYGMESQENDIRYFLDSVPDAEVIGQFSEYYSGKGDWKQRKELVKAVEMCKATGATLLVAKVDRLGRNNASVATLLEMIDVKIAIMPDADKMVIQLLSVLAEQEVRGIADRIKKGLAVAKSKGVLLGSANPKTAAARRKGKMEYNSVKADAFAETFRERLEILRDLNTPYKTIAEKFNSKKIATARGGKWDAKTVSRLCARLNIK</sequence>
<evidence type="ECO:0000256" key="1">
    <source>
        <dbReference type="ARBA" id="ARBA00023125"/>
    </source>
</evidence>
<dbReference type="GO" id="GO:0003677">
    <property type="term" value="F:DNA binding"/>
    <property type="evidence" value="ECO:0007669"/>
    <property type="project" value="UniProtKB-KW"/>
</dbReference>
<proteinExistence type="predicted"/>
<dbReference type="Gene3D" id="3.40.50.1390">
    <property type="entry name" value="Resolvase, N-terminal catalytic domain"/>
    <property type="match status" value="1"/>
</dbReference>
<keyword evidence="2" id="KW-0233">DNA recombination</keyword>
<organism evidence="4 5">
    <name type="scientific">Escherichia phage ESCO13</name>
    <dbReference type="NCBI Taxonomy" id="1881104"/>
    <lineage>
        <taxon>Viruses</taxon>
        <taxon>Duplodnaviria</taxon>
        <taxon>Heunggongvirae</taxon>
        <taxon>Uroviricota</taxon>
        <taxon>Caudoviricetes</taxon>
        <taxon>Stephanstirmvirinae</taxon>
        <taxon>Phapecoctavirus</taxon>
        <taxon>Phapecoctavirus ESCO13</taxon>
    </lineage>
</organism>
<dbReference type="Proteomes" id="UP000225358">
    <property type="component" value="Segment"/>
</dbReference>
<dbReference type="SUPFAM" id="SSF53041">
    <property type="entry name" value="Resolvase-like"/>
    <property type="match status" value="1"/>
</dbReference>
<reference evidence="4" key="1">
    <citation type="submission" date="2017-02" db="EMBL/GenBank/DDBJ databases">
        <title>Complete genome sequence of two Escherichia coli phages, vB_EcoM_ ESCO5 and vB_EcoM_ESCO13, which are related to phAPEC8.</title>
        <authorList>
            <person name="Trotereau A."/>
            <person name="Gonnet M."/>
            <person name="Viardot A."/>
            <person name="Lalmanach A.-C."/>
            <person name="Guabiraba R."/>
            <person name="Chanteloup N."/>
            <person name="Schouler C."/>
        </authorList>
    </citation>
    <scope>NUCLEOTIDE SEQUENCE [LARGE SCALE GENOMIC DNA]</scope>
</reference>
<dbReference type="PANTHER" id="PTHR30461:SF2">
    <property type="entry name" value="SERINE RECOMBINASE PINE-RELATED"/>
    <property type="match status" value="1"/>
</dbReference>
<keyword evidence="1" id="KW-0238">DNA-binding</keyword>
<dbReference type="SMART" id="SM00857">
    <property type="entry name" value="Resolvase"/>
    <property type="match status" value="1"/>
</dbReference>
<dbReference type="Pfam" id="PF00239">
    <property type="entry name" value="Resolvase"/>
    <property type="match status" value="1"/>
</dbReference>
<evidence type="ECO:0000313" key="5">
    <source>
        <dbReference type="Proteomes" id="UP000225358"/>
    </source>
</evidence>
<keyword evidence="5" id="KW-1185">Reference proteome</keyword>